<dbReference type="AlphaFoldDB" id="A0A9W7SZV7"/>
<feature type="region of interest" description="Disordered" evidence="1">
    <location>
        <begin position="1"/>
        <end position="62"/>
    </location>
</feature>
<feature type="compositionally biased region" description="Polar residues" evidence="1">
    <location>
        <begin position="42"/>
        <end position="62"/>
    </location>
</feature>
<dbReference type="EMBL" id="RIBY02000236">
    <property type="protein sequence ID" value="KAH9844724.1"/>
    <property type="molecule type" value="Genomic_DNA"/>
</dbReference>
<reference evidence="2 3" key="1">
    <citation type="journal article" date="2018" name="IMA Fungus">
        <title>IMA Genome-F 10: Nine draft genome sequences of Claviceps purpurea s.lat., including C. arundinis, C. humidiphila, and C. cf. spartinae, pseudomolecules for the pitch canker pathogen Fusarium circinatum, draft genome of Davidsoniella eucalypti, Grosmannia galeiformis, Quambalaria eucalypti, and Teratosphaeria destructans.</title>
        <authorList>
            <person name="Wingfield B.D."/>
            <person name="Liu M."/>
            <person name="Nguyen H.D."/>
            <person name="Lane F.A."/>
            <person name="Morgan S.W."/>
            <person name="De Vos L."/>
            <person name="Wilken P.M."/>
            <person name="Duong T.A."/>
            <person name="Aylward J."/>
            <person name="Coetzee M.P."/>
            <person name="Dadej K."/>
            <person name="De Beer Z.W."/>
            <person name="Findlay W."/>
            <person name="Havenga M."/>
            <person name="Kolarik M."/>
            <person name="Menzies J.G."/>
            <person name="Naidoo K."/>
            <person name="Pochopski O."/>
            <person name="Shoukouhi P."/>
            <person name="Santana Q.C."/>
            <person name="Seifert K.A."/>
            <person name="Soal N."/>
            <person name="Steenkamp E.T."/>
            <person name="Tatham C.T."/>
            <person name="van der Nest M.A."/>
            <person name="Wingfield M.J."/>
        </authorList>
    </citation>
    <scope>NUCLEOTIDE SEQUENCE [LARGE SCALE GENOMIC DNA]</scope>
    <source>
        <strain evidence="2">CMW44962</strain>
    </source>
</reference>
<feature type="compositionally biased region" description="Polar residues" evidence="1">
    <location>
        <begin position="1"/>
        <end position="14"/>
    </location>
</feature>
<gene>
    <name evidence="2" type="ORF">Tdes44962_MAKER07134</name>
</gene>
<keyword evidence="3" id="KW-1185">Reference proteome</keyword>
<accession>A0A9W7SZV7</accession>
<evidence type="ECO:0000313" key="2">
    <source>
        <dbReference type="EMBL" id="KAH9844724.1"/>
    </source>
</evidence>
<evidence type="ECO:0000256" key="1">
    <source>
        <dbReference type="SAM" id="MobiDB-lite"/>
    </source>
</evidence>
<reference evidence="2 3" key="2">
    <citation type="journal article" date="2021" name="Curr. Genet.">
        <title>Genetic response to nitrogen starvation in the aggressive Eucalyptus foliar pathogen Teratosphaeria destructans.</title>
        <authorList>
            <person name="Havenga M."/>
            <person name="Wingfield B.D."/>
            <person name="Wingfield M.J."/>
            <person name="Dreyer L.L."/>
            <person name="Roets F."/>
            <person name="Aylward J."/>
        </authorList>
    </citation>
    <scope>NUCLEOTIDE SEQUENCE [LARGE SCALE GENOMIC DNA]</scope>
    <source>
        <strain evidence="2">CMW44962</strain>
    </source>
</reference>
<dbReference type="Proteomes" id="UP001138500">
    <property type="component" value="Unassembled WGS sequence"/>
</dbReference>
<proteinExistence type="predicted"/>
<protein>
    <submittedName>
        <fullName evidence="2">Uncharacterized protein</fullName>
    </submittedName>
</protein>
<name>A0A9W7SZV7_9PEZI</name>
<organism evidence="2 3">
    <name type="scientific">Teratosphaeria destructans</name>
    <dbReference type="NCBI Taxonomy" id="418781"/>
    <lineage>
        <taxon>Eukaryota</taxon>
        <taxon>Fungi</taxon>
        <taxon>Dikarya</taxon>
        <taxon>Ascomycota</taxon>
        <taxon>Pezizomycotina</taxon>
        <taxon>Dothideomycetes</taxon>
        <taxon>Dothideomycetidae</taxon>
        <taxon>Mycosphaerellales</taxon>
        <taxon>Teratosphaeriaceae</taxon>
        <taxon>Teratosphaeria</taxon>
    </lineage>
</organism>
<feature type="compositionally biased region" description="Basic and acidic residues" evidence="1">
    <location>
        <begin position="29"/>
        <end position="41"/>
    </location>
</feature>
<sequence>MAQSMRIPTQSMNGFVQPPSRPTTSIPDAAKKPIPQRDESHTTSTNSSLFQTEPSSNTSITPGLSLKAQCLTVLPPKSKLQQSKSLHNLCPITDVDADAFRRRTVFAAVTQRPLVFAPLTSRSFAPAHSAC</sequence>
<comment type="caution">
    <text evidence="2">The sequence shown here is derived from an EMBL/GenBank/DDBJ whole genome shotgun (WGS) entry which is preliminary data.</text>
</comment>
<evidence type="ECO:0000313" key="3">
    <source>
        <dbReference type="Proteomes" id="UP001138500"/>
    </source>
</evidence>